<comment type="caution">
    <text evidence="4">The sequence shown here is derived from an EMBL/GenBank/DDBJ whole genome shotgun (WGS) entry which is preliminary data.</text>
</comment>
<dbReference type="InterPro" id="IPR014001">
    <property type="entry name" value="Helicase_ATP-bd"/>
</dbReference>
<dbReference type="InterPro" id="IPR000330">
    <property type="entry name" value="SNF2_N"/>
</dbReference>
<evidence type="ECO:0000313" key="4">
    <source>
        <dbReference type="EMBL" id="HAT4308294.1"/>
    </source>
</evidence>
<evidence type="ECO:0000256" key="1">
    <source>
        <dbReference type="ARBA" id="ARBA00022801"/>
    </source>
</evidence>
<keyword evidence="4" id="KW-0067">ATP-binding</keyword>
<dbReference type="SMART" id="SM00490">
    <property type="entry name" value="HELICc"/>
    <property type="match status" value="1"/>
</dbReference>
<dbReference type="PANTHER" id="PTHR45766">
    <property type="entry name" value="DNA ANNEALING HELICASE AND ENDONUCLEASE ZRANB3 FAMILY MEMBER"/>
    <property type="match status" value="1"/>
</dbReference>
<dbReference type="CDD" id="cd18793">
    <property type="entry name" value="SF2_C_SNF"/>
    <property type="match status" value="1"/>
</dbReference>
<dbReference type="InterPro" id="IPR049730">
    <property type="entry name" value="SNF2/RAD54-like_C"/>
</dbReference>
<dbReference type="GO" id="GO:0006281">
    <property type="term" value="P:DNA repair"/>
    <property type="evidence" value="ECO:0007669"/>
    <property type="project" value="TreeGrafter"/>
</dbReference>
<evidence type="ECO:0000313" key="5">
    <source>
        <dbReference type="Proteomes" id="UP000859547"/>
    </source>
</evidence>
<keyword evidence="1" id="KW-0378">Hydrolase</keyword>
<feature type="domain" description="Helicase C-terminal" evidence="3">
    <location>
        <begin position="852"/>
        <end position="996"/>
    </location>
</feature>
<accession>A0A8H9QY97</accession>
<dbReference type="InterPro" id="IPR001650">
    <property type="entry name" value="Helicase_C-like"/>
</dbReference>
<dbReference type="PROSITE" id="PS51194">
    <property type="entry name" value="HELICASE_CTER"/>
    <property type="match status" value="1"/>
</dbReference>
<reference evidence="4" key="2">
    <citation type="submission" date="2020-07" db="EMBL/GenBank/DDBJ databases">
        <authorList>
            <consortium name="NCBI Pathogen Detection Project"/>
        </authorList>
    </citation>
    <scope>NUCLEOTIDE SEQUENCE</scope>
    <source>
        <strain evidence="4">C8</strain>
    </source>
</reference>
<gene>
    <name evidence="4" type="ORF">I9080_002104</name>
</gene>
<protein>
    <submittedName>
        <fullName evidence="4">DEAD/DEAH box helicase family protein</fullName>
    </submittedName>
</protein>
<dbReference type="EMBL" id="DACTCB010000011">
    <property type="protein sequence ID" value="HAT4308294.1"/>
    <property type="molecule type" value="Genomic_DNA"/>
</dbReference>
<name>A0A8H9QY97_CLOPF</name>
<proteinExistence type="predicted"/>
<organism evidence="4 5">
    <name type="scientific">Clostridium perfringens</name>
    <dbReference type="NCBI Taxonomy" id="1502"/>
    <lineage>
        <taxon>Bacteria</taxon>
        <taxon>Bacillati</taxon>
        <taxon>Bacillota</taxon>
        <taxon>Clostridia</taxon>
        <taxon>Eubacteriales</taxon>
        <taxon>Clostridiaceae</taxon>
        <taxon>Clostridium</taxon>
    </lineage>
</organism>
<dbReference type="GO" id="GO:0005524">
    <property type="term" value="F:ATP binding"/>
    <property type="evidence" value="ECO:0007669"/>
    <property type="project" value="InterPro"/>
</dbReference>
<sequence>MISREKLIDINLGMLLKSRYRGYDNKTDFYIMSEYINLLAVDDYGYVMMLNILKKYSKDQLQEFRKEILYSIKELQDNNSYYNLEKDDKNDIDFYMNFNFENGKTLIFTKRLYLLKNILKDSNIKVFSAYLISIDNKYLYTFLKLCEECGIEVNQDYFKLLSNQNLDVFLEGNILNYLNGFKQLKEAKKLQKDELYKFLDKIELDQQKRLITEQMITFGIYKYKKGKEEIYFLSIPYIDNIESFCREIEKKFVDNSYRTEVILKLTKKRMFIINTKKIFDLYEYIITNCTKIEKIYNRKFDLDRFNEFFKSLNLNLEVTLNLDSNYKTFTCKFNYNIMLINAVWKIDKTLRSYDPKGRCYHIENSQLYNLKKAFEMLPINIQMINYDKIRNEIISLGIEIEAKLSKLKRIAIEERGKYVKLSFEYSEKMVKSIKELDASLRKYDDKTKSWTIPKNVLRILLSILKKNKIDAFYDISKIEKLKYDYENKPIQLNFVNKTNDFIELMPNEFNSTYEKLLEKYKTLNSERIIIPIDQLEDFKNFENENNIILGEDSLKSLKDTFNDVSYKLRNEKFKAIDFNSLKRKPFPHQSDIMEDMLNLKRFILADEMGLGKTYEAILFAASIPYKKLVICPATLLFNWRKEILQALPNSYVRVIDSNINIKKYEPLPEEGWLIINYELLEKFQEKLLNEKFKVLLCDEAHYIKGVDNKGVSNTKRAKNTLNIAENIPFKCALTGTPITNKPKDCWNLLRFIESKEINIGFENFKKYFKDSNAESLHSLLRNKMIRRLKKDILDLPEITRMFVPNRVDDKEYNKKLKEYWNHKGDKYIEFMAYLNSLRYILAKEKVRSTISLAENLLLENEKVVIFTNYTEPAERFKNHFKDKAVLINGDVPIKERQKIIEDFQNGESKVFIGNLKAAAVGITLTKANIVIFNDFDYVPATHIQAEERIHRIGQDKECNIFYNYAENIEIDEWIAEMLEKKFNMISKIVDNRDSEFIEDGLDDITKELFNRFFKK</sequence>
<dbReference type="GO" id="GO:0004386">
    <property type="term" value="F:helicase activity"/>
    <property type="evidence" value="ECO:0007669"/>
    <property type="project" value="UniProtKB-KW"/>
</dbReference>
<keyword evidence="4" id="KW-0347">Helicase</keyword>
<dbReference type="PROSITE" id="PS51192">
    <property type="entry name" value="HELICASE_ATP_BIND_1"/>
    <property type="match status" value="1"/>
</dbReference>
<evidence type="ECO:0000259" key="2">
    <source>
        <dbReference type="PROSITE" id="PS51192"/>
    </source>
</evidence>
<dbReference type="Gene3D" id="3.40.50.300">
    <property type="entry name" value="P-loop containing nucleotide triphosphate hydrolases"/>
    <property type="match status" value="1"/>
</dbReference>
<dbReference type="SMART" id="SM00487">
    <property type="entry name" value="DEXDc"/>
    <property type="match status" value="1"/>
</dbReference>
<keyword evidence="4" id="KW-0547">Nucleotide-binding</keyword>
<dbReference type="Gene3D" id="3.40.50.10810">
    <property type="entry name" value="Tandem AAA-ATPase domain"/>
    <property type="match status" value="1"/>
</dbReference>
<reference evidence="4" key="1">
    <citation type="journal article" date="2018" name="Genome Biol.">
        <title>SKESA: strategic k-mer extension for scrupulous assemblies.</title>
        <authorList>
            <person name="Souvorov A."/>
            <person name="Agarwala R."/>
            <person name="Lipman D.J."/>
        </authorList>
    </citation>
    <scope>NUCLEOTIDE SEQUENCE</scope>
    <source>
        <strain evidence="4">C8</strain>
    </source>
</reference>
<dbReference type="InterPro" id="IPR027417">
    <property type="entry name" value="P-loop_NTPase"/>
</dbReference>
<evidence type="ECO:0000259" key="3">
    <source>
        <dbReference type="PROSITE" id="PS51194"/>
    </source>
</evidence>
<feature type="domain" description="Helicase ATP-binding" evidence="2">
    <location>
        <begin position="593"/>
        <end position="755"/>
    </location>
</feature>
<dbReference type="InterPro" id="IPR038718">
    <property type="entry name" value="SNF2-like_sf"/>
</dbReference>
<dbReference type="SUPFAM" id="SSF52540">
    <property type="entry name" value="P-loop containing nucleoside triphosphate hydrolases"/>
    <property type="match status" value="2"/>
</dbReference>
<dbReference type="CDD" id="cd17919">
    <property type="entry name" value="DEXHc_Snf"/>
    <property type="match status" value="1"/>
</dbReference>
<dbReference type="Pfam" id="PF00271">
    <property type="entry name" value="Helicase_C"/>
    <property type="match status" value="1"/>
</dbReference>
<dbReference type="AlphaFoldDB" id="A0A8H9QY97"/>
<dbReference type="Proteomes" id="UP000859547">
    <property type="component" value="Unassembled WGS sequence"/>
</dbReference>
<dbReference type="Pfam" id="PF00176">
    <property type="entry name" value="SNF2-rel_dom"/>
    <property type="match status" value="1"/>
</dbReference>
<dbReference type="GO" id="GO:0031297">
    <property type="term" value="P:replication fork processing"/>
    <property type="evidence" value="ECO:0007669"/>
    <property type="project" value="TreeGrafter"/>
</dbReference>
<dbReference type="GO" id="GO:0016787">
    <property type="term" value="F:hydrolase activity"/>
    <property type="evidence" value="ECO:0007669"/>
    <property type="project" value="UniProtKB-KW"/>
</dbReference>
<dbReference type="PANTHER" id="PTHR45766:SF6">
    <property type="entry name" value="SWI_SNF-RELATED MATRIX-ASSOCIATED ACTIN-DEPENDENT REGULATOR OF CHROMATIN SUBFAMILY A-LIKE PROTEIN 1"/>
    <property type="match status" value="1"/>
</dbReference>